<dbReference type="OrthoDB" id="153074at2759"/>
<dbReference type="PRINTS" id="PR00081">
    <property type="entry name" value="GDHRDH"/>
</dbReference>
<organism evidence="6 7">
    <name type="scientific">Linderina pennispora</name>
    <dbReference type="NCBI Taxonomy" id="61395"/>
    <lineage>
        <taxon>Eukaryota</taxon>
        <taxon>Fungi</taxon>
        <taxon>Fungi incertae sedis</taxon>
        <taxon>Zoopagomycota</taxon>
        <taxon>Kickxellomycotina</taxon>
        <taxon>Kickxellomycetes</taxon>
        <taxon>Kickxellales</taxon>
        <taxon>Kickxellaceae</taxon>
        <taxon>Linderina</taxon>
    </lineage>
</organism>
<evidence type="ECO:0000256" key="1">
    <source>
        <dbReference type="ARBA" id="ARBA00006484"/>
    </source>
</evidence>
<dbReference type="EMBL" id="MCFD01000012">
    <property type="protein sequence ID" value="ORX67476.1"/>
    <property type="molecule type" value="Genomic_DNA"/>
</dbReference>
<evidence type="ECO:0000256" key="3">
    <source>
        <dbReference type="ARBA" id="ARBA00022857"/>
    </source>
</evidence>
<evidence type="ECO:0000256" key="2">
    <source>
        <dbReference type="ARBA" id="ARBA00012948"/>
    </source>
</evidence>
<proteinExistence type="inferred from homology"/>
<comment type="caution">
    <text evidence="6">The sequence shown here is derived from an EMBL/GenBank/DDBJ whole genome shotgun (WGS) entry which is preliminary data.</text>
</comment>
<dbReference type="GO" id="GO:0032787">
    <property type="term" value="P:monocarboxylic acid metabolic process"/>
    <property type="evidence" value="ECO:0007669"/>
    <property type="project" value="UniProtKB-ARBA"/>
</dbReference>
<dbReference type="InterPro" id="IPR020904">
    <property type="entry name" value="Sc_DH/Rdtase_CS"/>
</dbReference>
<keyword evidence="3" id="KW-0521">NADP</keyword>
<evidence type="ECO:0000313" key="6">
    <source>
        <dbReference type="EMBL" id="ORX67476.1"/>
    </source>
</evidence>
<sequence>MHSTSNSTNVAIVTGASRGIGKAIVLHLLSEDVSVVGLARSASTLSALSEEVSRLQTSAKFIPIAGDVTDQTVQQQTVDLAAQNGTLVALVNNAGVEGQYAAIASGTVEDLTLQFAVNVIAPTSLIQKALPQLRQSKGRIINLSSALHKTALKNKSGYGASKAALNYITETLALEEPDITAVAIHPGLVETDMTRGFVDRMAVGGAEETAMVDNMRSAMIQTALPGHIIGNLALYADHELSGSYVEYDEPRLSKYAE</sequence>
<evidence type="ECO:0000256" key="5">
    <source>
        <dbReference type="RuleBase" id="RU000363"/>
    </source>
</evidence>
<protein>
    <recommendedName>
        <fullName evidence="2">3-oxoacyl-[acyl-carrier-protein] reductase</fullName>
        <ecNumber evidence="2">1.1.1.100</ecNumber>
    </recommendedName>
</protein>
<dbReference type="PRINTS" id="PR00080">
    <property type="entry name" value="SDRFAMILY"/>
</dbReference>
<dbReference type="Proteomes" id="UP000193922">
    <property type="component" value="Unassembled WGS sequence"/>
</dbReference>
<dbReference type="SUPFAM" id="SSF51735">
    <property type="entry name" value="NAD(P)-binding Rossmann-fold domains"/>
    <property type="match status" value="1"/>
</dbReference>
<evidence type="ECO:0000313" key="7">
    <source>
        <dbReference type="Proteomes" id="UP000193922"/>
    </source>
</evidence>
<comment type="catalytic activity">
    <reaction evidence="4">
        <text>a (3R)-hydroxyacyl-[ACP] + NADP(+) = a 3-oxoacyl-[ACP] + NADPH + H(+)</text>
        <dbReference type="Rhea" id="RHEA:17397"/>
        <dbReference type="Rhea" id="RHEA-COMP:9916"/>
        <dbReference type="Rhea" id="RHEA-COMP:9945"/>
        <dbReference type="ChEBI" id="CHEBI:15378"/>
        <dbReference type="ChEBI" id="CHEBI:57783"/>
        <dbReference type="ChEBI" id="CHEBI:58349"/>
        <dbReference type="ChEBI" id="CHEBI:78776"/>
        <dbReference type="ChEBI" id="CHEBI:78827"/>
        <dbReference type="EC" id="1.1.1.100"/>
    </reaction>
</comment>
<dbReference type="PANTHER" id="PTHR42879">
    <property type="entry name" value="3-OXOACYL-(ACYL-CARRIER-PROTEIN) REDUCTASE"/>
    <property type="match status" value="1"/>
</dbReference>
<dbReference type="PANTHER" id="PTHR42879:SF2">
    <property type="entry name" value="3-OXOACYL-[ACYL-CARRIER-PROTEIN] REDUCTASE FABG"/>
    <property type="match status" value="1"/>
</dbReference>
<dbReference type="Pfam" id="PF00106">
    <property type="entry name" value="adh_short"/>
    <property type="match status" value="1"/>
</dbReference>
<name>A0A1Y1W2I0_9FUNG</name>
<evidence type="ECO:0000256" key="4">
    <source>
        <dbReference type="ARBA" id="ARBA00048508"/>
    </source>
</evidence>
<dbReference type="STRING" id="61395.A0A1Y1W2I0"/>
<dbReference type="Gene3D" id="3.40.50.720">
    <property type="entry name" value="NAD(P)-binding Rossmann-like Domain"/>
    <property type="match status" value="1"/>
</dbReference>
<dbReference type="EC" id="1.1.1.100" evidence="2"/>
<gene>
    <name evidence="6" type="ORF">DL89DRAFT_285505</name>
</gene>
<comment type="similarity">
    <text evidence="1 5">Belongs to the short-chain dehydrogenases/reductases (SDR) family.</text>
</comment>
<dbReference type="RefSeq" id="XP_040741363.1">
    <property type="nucleotide sequence ID" value="XM_040889825.1"/>
</dbReference>
<reference evidence="6 7" key="1">
    <citation type="submission" date="2016-07" db="EMBL/GenBank/DDBJ databases">
        <title>Pervasive Adenine N6-methylation of Active Genes in Fungi.</title>
        <authorList>
            <consortium name="DOE Joint Genome Institute"/>
            <person name="Mondo S.J."/>
            <person name="Dannebaum R.O."/>
            <person name="Kuo R.C."/>
            <person name="Labutti K."/>
            <person name="Haridas S."/>
            <person name="Kuo A."/>
            <person name="Salamov A."/>
            <person name="Ahrendt S.R."/>
            <person name="Lipzen A."/>
            <person name="Sullivan W."/>
            <person name="Andreopoulos W.B."/>
            <person name="Clum A."/>
            <person name="Lindquist E."/>
            <person name="Daum C."/>
            <person name="Ramamoorthy G.K."/>
            <person name="Gryganskyi A."/>
            <person name="Culley D."/>
            <person name="Magnuson J.K."/>
            <person name="James T.Y."/>
            <person name="O'Malley M.A."/>
            <person name="Stajich J.E."/>
            <person name="Spatafora J.W."/>
            <person name="Visel A."/>
            <person name="Grigoriev I.V."/>
        </authorList>
    </citation>
    <scope>NUCLEOTIDE SEQUENCE [LARGE SCALE GENOMIC DNA]</scope>
    <source>
        <strain evidence="6 7">ATCC 12442</strain>
    </source>
</reference>
<dbReference type="GeneID" id="63806473"/>
<keyword evidence="7" id="KW-1185">Reference proteome</keyword>
<accession>A0A1Y1W2I0</accession>
<dbReference type="AlphaFoldDB" id="A0A1Y1W2I0"/>
<dbReference type="PROSITE" id="PS00061">
    <property type="entry name" value="ADH_SHORT"/>
    <property type="match status" value="1"/>
</dbReference>
<dbReference type="InterPro" id="IPR002347">
    <property type="entry name" value="SDR_fam"/>
</dbReference>
<dbReference type="GO" id="GO:0004316">
    <property type="term" value="F:3-oxoacyl-[acyl-carrier-protein] reductase (NADPH) activity"/>
    <property type="evidence" value="ECO:0007669"/>
    <property type="project" value="UniProtKB-EC"/>
</dbReference>
<dbReference type="InterPro" id="IPR050259">
    <property type="entry name" value="SDR"/>
</dbReference>
<dbReference type="InterPro" id="IPR036291">
    <property type="entry name" value="NAD(P)-bd_dom_sf"/>
</dbReference>